<proteinExistence type="predicted"/>
<keyword evidence="3" id="KW-1185">Reference proteome</keyword>
<gene>
    <name evidence="2" type="ORF">N0V83_005464</name>
</gene>
<protein>
    <submittedName>
        <fullName evidence="2">Uncharacterized protein</fullName>
    </submittedName>
</protein>
<name>A0A9W9CM43_9PLEO</name>
<evidence type="ECO:0000313" key="3">
    <source>
        <dbReference type="Proteomes" id="UP001140560"/>
    </source>
</evidence>
<evidence type="ECO:0000256" key="1">
    <source>
        <dbReference type="SAM" id="MobiDB-lite"/>
    </source>
</evidence>
<reference evidence="2" key="1">
    <citation type="submission" date="2022-10" db="EMBL/GenBank/DDBJ databases">
        <title>Tapping the CABI collections for fungal endophytes: first genome assemblies for Collariella, Neodidymelliopsis, Ascochyta clinopodiicola, Didymella pomorum, Didymosphaeria variabile, Neocosmospora piperis and Neocucurbitaria cava.</title>
        <authorList>
            <person name="Hill R."/>
        </authorList>
    </citation>
    <scope>NUCLEOTIDE SEQUENCE</scope>
    <source>
        <strain evidence="2">IMI 356814</strain>
    </source>
</reference>
<evidence type="ECO:0000313" key="2">
    <source>
        <dbReference type="EMBL" id="KAJ4369701.1"/>
    </source>
</evidence>
<accession>A0A9W9CM43</accession>
<dbReference type="AlphaFoldDB" id="A0A9W9CM43"/>
<organism evidence="2 3">
    <name type="scientific">Neocucurbitaria cava</name>
    <dbReference type="NCBI Taxonomy" id="798079"/>
    <lineage>
        <taxon>Eukaryota</taxon>
        <taxon>Fungi</taxon>
        <taxon>Dikarya</taxon>
        <taxon>Ascomycota</taxon>
        <taxon>Pezizomycotina</taxon>
        <taxon>Dothideomycetes</taxon>
        <taxon>Pleosporomycetidae</taxon>
        <taxon>Pleosporales</taxon>
        <taxon>Pleosporineae</taxon>
        <taxon>Cucurbitariaceae</taxon>
        <taxon>Neocucurbitaria</taxon>
    </lineage>
</organism>
<sequence>MVCQNGQIIDEDTKITLRRRRTYMEGQSLDQTSKLFACSSDVAPEYKWDPAIEQVAELKHSVLSSQLSTFDTRVVRGVRHWDLRYDREIKIGTKEGTLEFKVFHEGVEWGKSEIEYDTKRKEKRGLNGLRPPTPFGGTSAFRSASR</sequence>
<dbReference type="OrthoDB" id="2963168at2759"/>
<dbReference type="EMBL" id="JAPEUY010000009">
    <property type="protein sequence ID" value="KAJ4369701.1"/>
    <property type="molecule type" value="Genomic_DNA"/>
</dbReference>
<dbReference type="Proteomes" id="UP001140560">
    <property type="component" value="Unassembled WGS sequence"/>
</dbReference>
<feature type="region of interest" description="Disordered" evidence="1">
    <location>
        <begin position="120"/>
        <end position="146"/>
    </location>
</feature>
<comment type="caution">
    <text evidence="2">The sequence shown here is derived from an EMBL/GenBank/DDBJ whole genome shotgun (WGS) entry which is preliminary data.</text>
</comment>